<accession>A0A8S0XPG7</accession>
<keyword evidence="4" id="KW-1185">Reference proteome</keyword>
<sequence>MPPVVYAGALAPKKKSELQEIASALRISDQGTKDELAGRIKAHLDSNQDTLEDNPTFSGLFGRRKRSVQPQPAPPSTRFAPPEEKPKSSRRVAPLDPIKESTPVKDLRDVSTFLKHPISPFDSTPSQSPRQVADPVTPSSLPPLPPSPVKSIIERLPNTTEVKAAVQQFKQQEILQHSNELLIAFRAFLSNSRNIWSLTALFELLYVLYTIIPWQIVQVPISPRRDAGPSFPLHYPPLSVFQTSAFWLVLLHWALPTLIIPSFVGRMISFNPLNNAPAPSKADIKTSSPAAPIAPFDPLTASIIRLAAQVAYPYASIATSVDIVGLDVLGSHWRVLSASVGLAFAFAEAIAGAPQVLAKTLLREQRHTIAIRDTLDDDDDDDERQLTPRRLALMALGETVDAEVD</sequence>
<dbReference type="InterPro" id="IPR038872">
    <property type="entry name" value="Put_GTT3"/>
</dbReference>
<evidence type="ECO:0008006" key="5">
    <source>
        <dbReference type="Google" id="ProtNLM"/>
    </source>
</evidence>
<dbReference type="OrthoDB" id="5569309at2759"/>
<evidence type="ECO:0000256" key="1">
    <source>
        <dbReference type="SAM" id="MobiDB-lite"/>
    </source>
</evidence>
<comment type="caution">
    <text evidence="3">The sequence shown here is derived from an EMBL/GenBank/DDBJ whole genome shotgun (WGS) entry which is preliminary data.</text>
</comment>
<dbReference type="EMBL" id="CACVBS010000035">
    <property type="protein sequence ID" value="CAA7261927.1"/>
    <property type="molecule type" value="Genomic_DNA"/>
</dbReference>
<feature type="transmembrane region" description="Helical" evidence="2">
    <location>
        <begin position="195"/>
        <end position="216"/>
    </location>
</feature>
<gene>
    <name evidence="3" type="ORF">AAE3_LOCUS4479</name>
</gene>
<protein>
    <recommendedName>
        <fullName evidence="5">SAP domain-containing protein</fullName>
    </recommendedName>
</protein>
<dbReference type="AlphaFoldDB" id="A0A8S0XPG7"/>
<keyword evidence="2" id="KW-0812">Transmembrane</keyword>
<keyword evidence="2" id="KW-0472">Membrane</keyword>
<organism evidence="3 4">
    <name type="scientific">Cyclocybe aegerita</name>
    <name type="common">Black poplar mushroom</name>
    <name type="synonym">Agrocybe aegerita</name>
    <dbReference type="NCBI Taxonomy" id="1973307"/>
    <lineage>
        <taxon>Eukaryota</taxon>
        <taxon>Fungi</taxon>
        <taxon>Dikarya</taxon>
        <taxon>Basidiomycota</taxon>
        <taxon>Agaricomycotina</taxon>
        <taxon>Agaricomycetes</taxon>
        <taxon>Agaricomycetidae</taxon>
        <taxon>Agaricales</taxon>
        <taxon>Agaricineae</taxon>
        <taxon>Bolbitiaceae</taxon>
        <taxon>Cyclocybe</taxon>
    </lineage>
</organism>
<feature type="region of interest" description="Disordered" evidence="1">
    <location>
        <begin position="43"/>
        <end position="101"/>
    </location>
</feature>
<feature type="transmembrane region" description="Helical" evidence="2">
    <location>
        <begin position="245"/>
        <end position="264"/>
    </location>
</feature>
<keyword evidence="2" id="KW-1133">Transmembrane helix</keyword>
<evidence type="ECO:0000256" key="2">
    <source>
        <dbReference type="SAM" id="Phobius"/>
    </source>
</evidence>
<reference evidence="3 4" key="1">
    <citation type="submission" date="2020-01" db="EMBL/GenBank/DDBJ databases">
        <authorList>
            <person name="Gupta K D."/>
        </authorList>
    </citation>
    <scope>NUCLEOTIDE SEQUENCE [LARGE SCALE GENOMIC DNA]</scope>
</reference>
<dbReference type="Pfam" id="PF18953">
    <property type="entry name" value="SAP_new25"/>
    <property type="match status" value="1"/>
</dbReference>
<feature type="compositionally biased region" description="Polar residues" evidence="1">
    <location>
        <begin position="121"/>
        <end position="130"/>
    </location>
</feature>
<evidence type="ECO:0000313" key="4">
    <source>
        <dbReference type="Proteomes" id="UP000467700"/>
    </source>
</evidence>
<evidence type="ECO:0000313" key="3">
    <source>
        <dbReference type="EMBL" id="CAA7261927.1"/>
    </source>
</evidence>
<dbReference type="Proteomes" id="UP000467700">
    <property type="component" value="Unassembled WGS sequence"/>
</dbReference>
<dbReference type="PANTHER" id="PTHR41807">
    <property type="entry name" value="GLUTATHIONE TRANSFERASE 3"/>
    <property type="match status" value="1"/>
</dbReference>
<feature type="region of interest" description="Disordered" evidence="1">
    <location>
        <begin position="118"/>
        <end position="148"/>
    </location>
</feature>
<dbReference type="GO" id="GO:0016020">
    <property type="term" value="C:membrane"/>
    <property type="evidence" value="ECO:0007669"/>
    <property type="project" value="TreeGrafter"/>
</dbReference>
<feature type="compositionally biased region" description="Polar residues" evidence="1">
    <location>
        <begin position="47"/>
        <end position="57"/>
    </location>
</feature>
<dbReference type="PANTHER" id="PTHR41807:SF1">
    <property type="entry name" value="GLUTATHIONE TRANSFERASE 3"/>
    <property type="match status" value="1"/>
</dbReference>
<proteinExistence type="predicted"/>
<name>A0A8S0XPG7_CYCAE</name>